<evidence type="ECO:0000313" key="6">
    <source>
        <dbReference type="EMBL" id="MBE9608348.1"/>
    </source>
</evidence>
<dbReference type="SUPFAM" id="SSF53850">
    <property type="entry name" value="Periplasmic binding protein-like II"/>
    <property type="match status" value="1"/>
</dbReference>
<dbReference type="Gene3D" id="1.10.10.10">
    <property type="entry name" value="Winged helix-like DNA-binding domain superfamily/Winged helix DNA-binding domain"/>
    <property type="match status" value="1"/>
</dbReference>
<evidence type="ECO:0000259" key="5">
    <source>
        <dbReference type="PROSITE" id="PS50931"/>
    </source>
</evidence>
<dbReference type="Pfam" id="PF03466">
    <property type="entry name" value="LysR_substrate"/>
    <property type="match status" value="1"/>
</dbReference>
<evidence type="ECO:0000313" key="7">
    <source>
        <dbReference type="Proteomes" id="UP000604481"/>
    </source>
</evidence>
<dbReference type="AlphaFoldDB" id="A0A8J7FZ44"/>
<reference evidence="6 7" key="1">
    <citation type="submission" date="2020-10" db="EMBL/GenBank/DDBJ databases">
        <title>The genome sequence of Chitinilyticum litopenaei 4Y14.</title>
        <authorList>
            <person name="Liu Y."/>
        </authorList>
    </citation>
    <scope>NUCLEOTIDE SEQUENCE [LARGE SCALE GENOMIC DNA]</scope>
    <source>
        <strain evidence="6 7">4Y14</strain>
    </source>
</reference>
<dbReference type="FunFam" id="1.10.10.10:FF:000001">
    <property type="entry name" value="LysR family transcriptional regulator"/>
    <property type="match status" value="1"/>
</dbReference>
<dbReference type="InterPro" id="IPR058163">
    <property type="entry name" value="LysR-type_TF_proteobact-type"/>
</dbReference>
<keyword evidence="2" id="KW-0805">Transcription regulation</keyword>
<dbReference type="InterPro" id="IPR005119">
    <property type="entry name" value="LysR_subst-bd"/>
</dbReference>
<dbReference type="GO" id="GO:0006351">
    <property type="term" value="P:DNA-templated transcription"/>
    <property type="evidence" value="ECO:0007669"/>
    <property type="project" value="TreeGrafter"/>
</dbReference>
<evidence type="ECO:0000256" key="1">
    <source>
        <dbReference type="ARBA" id="ARBA00009437"/>
    </source>
</evidence>
<protein>
    <submittedName>
        <fullName evidence="6">LysR family transcriptional regulator</fullName>
    </submittedName>
</protein>
<dbReference type="PANTHER" id="PTHR30537">
    <property type="entry name" value="HTH-TYPE TRANSCRIPTIONAL REGULATOR"/>
    <property type="match status" value="1"/>
</dbReference>
<keyword evidence="4" id="KW-0804">Transcription</keyword>
<gene>
    <name evidence="6" type="ORF">INR99_03205</name>
</gene>
<comment type="caution">
    <text evidence="6">The sequence shown here is derived from an EMBL/GenBank/DDBJ whole genome shotgun (WGS) entry which is preliminary data.</text>
</comment>
<dbReference type="PROSITE" id="PS50931">
    <property type="entry name" value="HTH_LYSR"/>
    <property type="match status" value="1"/>
</dbReference>
<comment type="similarity">
    <text evidence="1">Belongs to the LysR transcriptional regulatory family.</text>
</comment>
<proteinExistence type="inferred from homology"/>
<sequence length="320" mass="36087">MRTNTPPEALLAFEALVRLGSFTAAAQERGCAKSHVSQQLRLLEQQLGTVLLLRTTRRMTLTEAGHRLLPHAVAMRELLEQVRLDAEEAQESLEGSLRISTTPSLAQYVLSSLLAEFLQQHPGLQLRLDALNRLQDPLLEGLDFCLRARTVGDDRLVAHPAGFSMERLYASVSYLAQHPPLTRPQDLAQHHVLINDDFQYNRLWTLYRGEEEITVPLTAQLCSDNNPTLAMAAIAGHGICQLPHFVGERYRQLGLLQPVLPDWHGHFSPIYLVHPFRQPLPRKYRVFIDELLPRLRAALYQPEHPDIALSPATAVRRPGV</sequence>
<accession>A0A8J7FZ44</accession>
<name>A0A8J7FZ44_9NEIS</name>
<dbReference type="GO" id="GO:0043565">
    <property type="term" value="F:sequence-specific DNA binding"/>
    <property type="evidence" value="ECO:0007669"/>
    <property type="project" value="TreeGrafter"/>
</dbReference>
<dbReference type="RefSeq" id="WP_194114839.1">
    <property type="nucleotide sequence ID" value="NZ_JADFUA010000001.1"/>
</dbReference>
<evidence type="ECO:0000256" key="2">
    <source>
        <dbReference type="ARBA" id="ARBA00023015"/>
    </source>
</evidence>
<dbReference type="Proteomes" id="UP000604481">
    <property type="component" value="Unassembled WGS sequence"/>
</dbReference>
<dbReference type="EMBL" id="JADFUA010000001">
    <property type="protein sequence ID" value="MBE9608348.1"/>
    <property type="molecule type" value="Genomic_DNA"/>
</dbReference>
<evidence type="ECO:0000256" key="4">
    <source>
        <dbReference type="ARBA" id="ARBA00023163"/>
    </source>
</evidence>
<evidence type="ECO:0000256" key="3">
    <source>
        <dbReference type="ARBA" id="ARBA00023125"/>
    </source>
</evidence>
<dbReference type="SUPFAM" id="SSF46785">
    <property type="entry name" value="Winged helix' DNA-binding domain"/>
    <property type="match status" value="1"/>
</dbReference>
<dbReference type="Pfam" id="PF00126">
    <property type="entry name" value="HTH_1"/>
    <property type="match status" value="1"/>
</dbReference>
<dbReference type="InterPro" id="IPR036388">
    <property type="entry name" value="WH-like_DNA-bd_sf"/>
</dbReference>
<organism evidence="6 7">
    <name type="scientific">Chitinilyticum piscinae</name>
    <dbReference type="NCBI Taxonomy" id="2866724"/>
    <lineage>
        <taxon>Bacteria</taxon>
        <taxon>Pseudomonadati</taxon>
        <taxon>Pseudomonadota</taxon>
        <taxon>Betaproteobacteria</taxon>
        <taxon>Neisseriales</taxon>
        <taxon>Chitinibacteraceae</taxon>
        <taxon>Chitinilyticum</taxon>
    </lineage>
</organism>
<dbReference type="InterPro" id="IPR000847">
    <property type="entry name" value="LysR_HTH_N"/>
</dbReference>
<dbReference type="PANTHER" id="PTHR30537:SF10">
    <property type="entry name" value="TRANSCRIPTIONAL REGULATOR-RELATED"/>
    <property type="match status" value="1"/>
</dbReference>
<keyword evidence="3" id="KW-0238">DNA-binding</keyword>
<dbReference type="GO" id="GO:0003700">
    <property type="term" value="F:DNA-binding transcription factor activity"/>
    <property type="evidence" value="ECO:0007669"/>
    <property type="project" value="InterPro"/>
</dbReference>
<dbReference type="CDD" id="cd08422">
    <property type="entry name" value="PBP2_CrgA_like"/>
    <property type="match status" value="1"/>
</dbReference>
<keyword evidence="7" id="KW-1185">Reference proteome</keyword>
<dbReference type="InterPro" id="IPR036390">
    <property type="entry name" value="WH_DNA-bd_sf"/>
</dbReference>
<dbReference type="Gene3D" id="3.40.190.290">
    <property type="match status" value="1"/>
</dbReference>
<feature type="domain" description="HTH lysR-type" evidence="5">
    <location>
        <begin position="5"/>
        <end position="62"/>
    </location>
</feature>